<sequence length="443" mass="51359">MELNHLDKESNMRKISRKSQEPDPNDNSELDGVFPIPNFSTDVADLPESKALVTRLDIFWIIFSIITHLVDLVTDLNLSFRYYIKGQLMYFFITTAFLFIPSFINIIVSIRMYEQDSEMKAEGIKKQTLARRILKLKLCCPFILVFQLAPVLRYLDCLKYACQSYQCRKDNDNYGQRKYYIKMLKEEQDISLLRVFECFLEAAPHLVLQLTLIIYTYDGIIAVDSIFFHQLISILSSLGSMGWAMSSYHRIIRLAQGDKENINCIGNIIQFFWHFFITVSRIISISAAAAIFAVYTTIFCFIHWFVMTLWILSRPTGVIQFCRDQSKGPDAPLTIYERIGYYLFSAILGVVYVFTYLKPAEGSTFYRHIFYYSICGIENAAACIVWAIADYNTVLFLQYYILVICLCIVPFILGILCMIVYYKFFHPTLSKTSQVPHTDSVNI</sequence>
<evidence type="ECO:0000256" key="5">
    <source>
        <dbReference type="ARBA" id="ARBA00022989"/>
    </source>
</evidence>
<feature type="transmembrane region" description="Helical" evidence="7">
    <location>
        <begin position="282"/>
        <end position="306"/>
    </location>
</feature>
<comment type="caution">
    <text evidence="9">The sequence shown here is derived from an EMBL/GenBank/DDBJ whole genome shotgun (WGS) entry which is preliminary data.</text>
</comment>
<evidence type="ECO:0000256" key="8">
    <source>
        <dbReference type="SAM" id="MobiDB-lite"/>
    </source>
</evidence>
<evidence type="ECO:0000256" key="7">
    <source>
        <dbReference type="RuleBase" id="RU910716"/>
    </source>
</evidence>
<feature type="transmembrane region" description="Helical" evidence="7">
    <location>
        <begin position="133"/>
        <end position="155"/>
    </location>
</feature>
<evidence type="ECO:0000313" key="9">
    <source>
        <dbReference type="EMBL" id="KAH0552302.1"/>
    </source>
</evidence>
<keyword evidence="3" id="KW-1003">Cell membrane</keyword>
<organism evidence="9 10">
    <name type="scientific">Cotesia glomerata</name>
    <name type="common">Lepidopteran parasitic wasp</name>
    <name type="synonym">Apanteles glomeratus</name>
    <dbReference type="NCBI Taxonomy" id="32391"/>
    <lineage>
        <taxon>Eukaryota</taxon>
        <taxon>Metazoa</taxon>
        <taxon>Ecdysozoa</taxon>
        <taxon>Arthropoda</taxon>
        <taxon>Hexapoda</taxon>
        <taxon>Insecta</taxon>
        <taxon>Pterygota</taxon>
        <taxon>Neoptera</taxon>
        <taxon>Endopterygota</taxon>
        <taxon>Hymenoptera</taxon>
        <taxon>Apocrita</taxon>
        <taxon>Ichneumonoidea</taxon>
        <taxon>Braconidae</taxon>
        <taxon>Microgastrinae</taxon>
        <taxon>Cotesia</taxon>
    </lineage>
</organism>
<feature type="region of interest" description="Disordered" evidence="8">
    <location>
        <begin position="1"/>
        <end position="27"/>
    </location>
</feature>
<dbReference type="PANTHER" id="PTHR16024">
    <property type="entry name" value="XK-RELATED PROTEIN"/>
    <property type="match status" value="1"/>
</dbReference>
<dbReference type="AlphaFoldDB" id="A0AAV7IIF4"/>
<dbReference type="GO" id="GO:0070782">
    <property type="term" value="P:phosphatidylserine exposure on apoptotic cell surface"/>
    <property type="evidence" value="ECO:0007669"/>
    <property type="project" value="TreeGrafter"/>
</dbReference>
<feature type="transmembrane region" description="Helical" evidence="7">
    <location>
        <begin position="58"/>
        <end position="78"/>
    </location>
</feature>
<feature type="transmembrane region" description="Helical" evidence="7">
    <location>
        <begin position="90"/>
        <end position="113"/>
    </location>
</feature>
<evidence type="ECO:0000256" key="2">
    <source>
        <dbReference type="ARBA" id="ARBA00008789"/>
    </source>
</evidence>
<dbReference type="InterPro" id="IPR018629">
    <property type="entry name" value="XK-rel"/>
</dbReference>
<gene>
    <name evidence="9" type="ORF">KQX54_008487</name>
</gene>
<evidence type="ECO:0000313" key="10">
    <source>
        <dbReference type="Proteomes" id="UP000826195"/>
    </source>
</evidence>
<keyword evidence="10" id="KW-1185">Reference proteome</keyword>
<evidence type="ECO:0000256" key="3">
    <source>
        <dbReference type="ARBA" id="ARBA00022475"/>
    </source>
</evidence>
<dbReference type="InterPro" id="IPR050895">
    <property type="entry name" value="XK-related_scramblase"/>
</dbReference>
<dbReference type="Pfam" id="PF09815">
    <property type="entry name" value="XK-related"/>
    <property type="match status" value="1"/>
</dbReference>
<dbReference type="EMBL" id="JAHXZJ010001492">
    <property type="protein sequence ID" value="KAH0552302.1"/>
    <property type="molecule type" value="Genomic_DNA"/>
</dbReference>
<comment type="similarity">
    <text evidence="2 7">Belongs to the XK family.</text>
</comment>
<evidence type="ECO:0000256" key="6">
    <source>
        <dbReference type="ARBA" id="ARBA00023136"/>
    </source>
</evidence>
<accession>A0AAV7IIF4</accession>
<keyword evidence="4 7" id="KW-0812">Transmembrane</keyword>
<feature type="transmembrane region" description="Helical" evidence="7">
    <location>
        <begin position="339"/>
        <end position="357"/>
    </location>
</feature>
<feature type="compositionally biased region" description="Basic and acidic residues" evidence="8">
    <location>
        <begin position="1"/>
        <end position="12"/>
    </location>
</feature>
<dbReference type="Proteomes" id="UP000826195">
    <property type="component" value="Unassembled WGS sequence"/>
</dbReference>
<keyword evidence="6 7" id="KW-0472">Membrane</keyword>
<dbReference type="GO" id="GO:0005886">
    <property type="term" value="C:plasma membrane"/>
    <property type="evidence" value="ECO:0007669"/>
    <property type="project" value="UniProtKB-SubCell"/>
</dbReference>
<protein>
    <recommendedName>
        <fullName evidence="7">XK-related protein</fullName>
    </recommendedName>
</protein>
<dbReference type="PANTHER" id="PTHR16024:SF6">
    <property type="entry name" value="XK-RELATED PROTEIN"/>
    <property type="match status" value="1"/>
</dbReference>
<keyword evidence="5 7" id="KW-1133">Transmembrane helix</keyword>
<evidence type="ECO:0000256" key="4">
    <source>
        <dbReference type="ARBA" id="ARBA00022692"/>
    </source>
</evidence>
<evidence type="ECO:0000256" key="1">
    <source>
        <dbReference type="ARBA" id="ARBA00004651"/>
    </source>
</evidence>
<proteinExistence type="inferred from homology"/>
<feature type="transmembrane region" description="Helical" evidence="7">
    <location>
        <begin position="369"/>
        <end position="389"/>
    </location>
</feature>
<feature type="transmembrane region" description="Helical" evidence="7">
    <location>
        <begin position="395"/>
        <end position="422"/>
    </location>
</feature>
<name>A0AAV7IIF4_COTGL</name>
<dbReference type="GO" id="GO:0043652">
    <property type="term" value="P:engulfment of apoptotic cell"/>
    <property type="evidence" value="ECO:0007669"/>
    <property type="project" value="TreeGrafter"/>
</dbReference>
<reference evidence="9 10" key="1">
    <citation type="journal article" date="2021" name="J. Hered.">
        <title>A chromosome-level genome assembly of the parasitoid wasp, Cotesia glomerata (Hymenoptera: Braconidae).</title>
        <authorList>
            <person name="Pinto B.J."/>
            <person name="Weis J.J."/>
            <person name="Gamble T."/>
            <person name="Ode P.J."/>
            <person name="Paul R."/>
            <person name="Zaspel J.M."/>
        </authorList>
    </citation>
    <scope>NUCLEOTIDE SEQUENCE [LARGE SCALE GENOMIC DNA]</scope>
    <source>
        <strain evidence="9">CgM1</strain>
    </source>
</reference>
<feature type="transmembrane region" description="Helical" evidence="7">
    <location>
        <begin position="227"/>
        <end position="245"/>
    </location>
</feature>
<dbReference type="GO" id="GO:1902742">
    <property type="term" value="P:apoptotic process involved in development"/>
    <property type="evidence" value="ECO:0007669"/>
    <property type="project" value="TreeGrafter"/>
</dbReference>
<comment type="subcellular location">
    <subcellularLocation>
        <location evidence="1">Cell membrane</location>
        <topology evidence="1">Multi-pass membrane protein</topology>
    </subcellularLocation>
    <subcellularLocation>
        <location evidence="7">Membrane</location>
        <topology evidence="7">Multi-pass membrane protein</topology>
    </subcellularLocation>
</comment>